<proteinExistence type="predicted"/>
<dbReference type="SUPFAM" id="SSF103196">
    <property type="entry name" value="Roadblock/LC7 domain"/>
    <property type="match status" value="1"/>
</dbReference>
<dbReference type="SMART" id="SM00960">
    <property type="entry name" value="Robl_LC7"/>
    <property type="match status" value="1"/>
</dbReference>
<evidence type="ECO:0000259" key="1">
    <source>
        <dbReference type="SMART" id="SM00960"/>
    </source>
</evidence>
<accession>A0ABT0JU31</accession>
<evidence type="ECO:0000313" key="2">
    <source>
        <dbReference type="EMBL" id="MCK9875053.1"/>
    </source>
</evidence>
<protein>
    <submittedName>
        <fullName evidence="2">Roadblock/LC7 domain-containing protein</fullName>
    </submittedName>
</protein>
<gene>
    <name evidence="2" type="ORF">MXD59_04520</name>
</gene>
<name>A0ABT0JU31_9ACTN</name>
<dbReference type="RefSeq" id="WP_248823550.1">
    <property type="nucleotide sequence ID" value="NZ_JALKFT010000003.1"/>
</dbReference>
<dbReference type="Proteomes" id="UP001201873">
    <property type="component" value="Unassembled WGS sequence"/>
</dbReference>
<organism evidence="2 3">
    <name type="scientific">Frankia umida</name>
    <dbReference type="NCBI Taxonomy" id="573489"/>
    <lineage>
        <taxon>Bacteria</taxon>
        <taxon>Bacillati</taxon>
        <taxon>Actinomycetota</taxon>
        <taxon>Actinomycetes</taxon>
        <taxon>Frankiales</taxon>
        <taxon>Frankiaceae</taxon>
        <taxon>Frankia</taxon>
    </lineage>
</organism>
<comment type="caution">
    <text evidence="2">The sequence shown here is derived from an EMBL/GenBank/DDBJ whole genome shotgun (WGS) entry which is preliminary data.</text>
</comment>
<dbReference type="Gene3D" id="3.30.450.30">
    <property type="entry name" value="Dynein light chain 2a, cytoplasmic"/>
    <property type="match status" value="1"/>
</dbReference>
<dbReference type="EMBL" id="JALKFT010000003">
    <property type="protein sequence ID" value="MCK9875053.1"/>
    <property type="molecule type" value="Genomic_DNA"/>
</dbReference>
<dbReference type="InterPro" id="IPR004942">
    <property type="entry name" value="Roadblock/LAMTOR2_dom"/>
</dbReference>
<sequence length="126" mass="12824">MITAITITDAVLTELHGLRAQVPGVTGTVVAAADGLLFCADAEGTRPEVIAAMAAAALGLGRSTGQEVGLGPLDGVVIRCQQGHAVVYAVGVARLLVVLGDEGLDLEILHLRSRGTVRRIDAAFAA</sequence>
<dbReference type="Pfam" id="PF03259">
    <property type="entry name" value="Robl_LC7"/>
    <property type="match status" value="1"/>
</dbReference>
<feature type="domain" description="Roadblock/LAMTOR2" evidence="1">
    <location>
        <begin position="12"/>
        <end position="100"/>
    </location>
</feature>
<evidence type="ECO:0000313" key="3">
    <source>
        <dbReference type="Proteomes" id="UP001201873"/>
    </source>
</evidence>
<keyword evidence="3" id="KW-1185">Reference proteome</keyword>
<reference evidence="2 3" key="1">
    <citation type="submission" date="2022-04" db="EMBL/GenBank/DDBJ databases">
        <title>Genome diversity in the genus Frankia.</title>
        <authorList>
            <person name="Carlos-Shanley C."/>
            <person name="Hahn D."/>
        </authorList>
    </citation>
    <scope>NUCLEOTIDE SEQUENCE [LARGE SCALE GENOMIC DNA]</scope>
    <source>
        <strain evidence="2 3">Ag45/Mut15</strain>
    </source>
</reference>